<reference evidence="1 2" key="1">
    <citation type="submission" date="2018-01" db="EMBL/GenBank/DDBJ databases">
        <title>Draft genome sequence of Nonomuraea sp. KC333.</title>
        <authorList>
            <person name="Sahin N."/>
            <person name="Saygin H."/>
            <person name="Ay H."/>
        </authorList>
    </citation>
    <scope>NUCLEOTIDE SEQUENCE [LARGE SCALE GENOMIC DNA]</scope>
    <source>
        <strain evidence="1 2">KC333</strain>
    </source>
</reference>
<proteinExistence type="predicted"/>
<protein>
    <submittedName>
        <fullName evidence="1">Cytoplasmic protein</fullName>
    </submittedName>
</protein>
<dbReference type="NCBIfam" id="NF038076">
    <property type="entry name" value="fam_STM4015"/>
    <property type="match status" value="1"/>
</dbReference>
<dbReference type="AlphaFoldDB" id="A0A2W2E4U4"/>
<evidence type="ECO:0000313" key="1">
    <source>
        <dbReference type="EMBL" id="PZG17321.1"/>
    </source>
</evidence>
<comment type="caution">
    <text evidence="1">The sequence shown here is derived from an EMBL/GenBank/DDBJ whole genome shotgun (WGS) entry which is preliminary data.</text>
</comment>
<dbReference type="Gene3D" id="3.80.10.10">
    <property type="entry name" value="Ribonuclease Inhibitor"/>
    <property type="match status" value="1"/>
</dbReference>
<dbReference type="InterPro" id="IPR032675">
    <property type="entry name" value="LRR_dom_sf"/>
</dbReference>
<organism evidence="1 2">
    <name type="scientific">Nonomuraea aridisoli</name>
    <dbReference type="NCBI Taxonomy" id="2070368"/>
    <lineage>
        <taxon>Bacteria</taxon>
        <taxon>Bacillati</taxon>
        <taxon>Actinomycetota</taxon>
        <taxon>Actinomycetes</taxon>
        <taxon>Streptosporangiales</taxon>
        <taxon>Streptosporangiaceae</taxon>
        <taxon>Nonomuraea</taxon>
    </lineage>
</organism>
<sequence>MGDHGDDYTHVYAGLPVVAVPLPDDVEPPDPGAVAWRLSEPYGSISESSDSISDTFDWLFEHVDTAKVTAIVIGDWQDAADWSGMEVVEPLIRNADRLPALRSLFLGAMTFEHCELSWIQQDDITPLLEAFPKLERLEVRGSQGLRLQPMRHESLRILRYESAGLPAEVVRATGECDLPALEHLELWFGIEHQGGDSTAADCAAILNGARLPSLRHLGLRNCPFTDELALDLAHAPVVARLESLSLSMGSLGDAGAEALLTGQPLTHLRMLHLDHHYLSEAMAARLTATLPETEVVLTDARDRATDPSWDYVAVGE</sequence>
<keyword evidence="2" id="KW-1185">Reference proteome</keyword>
<dbReference type="Proteomes" id="UP000249304">
    <property type="component" value="Unassembled WGS sequence"/>
</dbReference>
<dbReference type="EMBL" id="POUD01000069">
    <property type="protein sequence ID" value="PZG17321.1"/>
    <property type="molecule type" value="Genomic_DNA"/>
</dbReference>
<dbReference type="OrthoDB" id="9781345at2"/>
<evidence type="ECO:0000313" key="2">
    <source>
        <dbReference type="Proteomes" id="UP000249304"/>
    </source>
</evidence>
<name>A0A2W2E4U4_9ACTN</name>
<dbReference type="SUPFAM" id="SSF52047">
    <property type="entry name" value="RNI-like"/>
    <property type="match status" value="1"/>
</dbReference>
<dbReference type="InterPro" id="IPR047722">
    <property type="entry name" value="STM4015-like"/>
</dbReference>
<gene>
    <name evidence="1" type="ORF">C1J01_18480</name>
</gene>
<accession>A0A2W2E4U4</accession>